<accession>A0A502CX70</accession>
<dbReference type="Proteomes" id="UP000317722">
    <property type="component" value="Unassembled WGS sequence"/>
</dbReference>
<comment type="caution">
    <text evidence="1">The sequence shown here is derived from an EMBL/GenBank/DDBJ whole genome shotgun (WGS) entry which is preliminary data.</text>
</comment>
<dbReference type="AlphaFoldDB" id="A0A502CX70"/>
<sequence>MNPAWCSSCLGDDDRAFPGLNGSGTRTGVSEQEQVDRLCRQLGVPTQTVGEGASLPLDVFEAAAVRCGVKVGTMPAMGRALAKQAGLPWGAACHSRATVSSGGPTVTREGLDVINRAVTQILGSANAKANA</sequence>
<name>A0A502CX70_9MICO</name>
<keyword evidence="2" id="KW-1185">Reference proteome</keyword>
<organism evidence="1 2">
    <name type="scientific">Pedococcus bigeumensis</name>
    <dbReference type="NCBI Taxonomy" id="433644"/>
    <lineage>
        <taxon>Bacteria</taxon>
        <taxon>Bacillati</taxon>
        <taxon>Actinomycetota</taxon>
        <taxon>Actinomycetes</taxon>
        <taxon>Micrococcales</taxon>
        <taxon>Intrasporangiaceae</taxon>
        <taxon>Pedococcus</taxon>
    </lineage>
</organism>
<reference evidence="1 2" key="1">
    <citation type="journal article" date="2019" name="Environ. Microbiol.">
        <title>Species interactions and distinct microbial communities in high Arctic permafrost affected cryosols are associated with the CH4 and CO2 gas fluxes.</title>
        <authorList>
            <person name="Altshuler I."/>
            <person name="Hamel J."/>
            <person name="Turney S."/>
            <person name="Magnuson E."/>
            <person name="Levesque R."/>
            <person name="Greer C."/>
            <person name="Whyte L.G."/>
        </authorList>
    </citation>
    <scope>NUCLEOTIDE SEQUENCE [LARGE SCALE GENOMIC DNA]</scope>
    <source>
        <strain evidence="1 2">S9.3A</strain>
    </source>
</reference>
<protein>
    <submittedName>
        <fullName evidence="1">Uncharacterized protein</fullName>
    </submittedName>
</protein>
<evidence type="ECO:0000313" key="2">
    <source>
        <dbReference type="Proteomes" id="UP000317722"/>
    </source>
</evidence>
<evidence type="ECO:0000313" key="1">
    <source>
        <dbReference type="EMBL" id="TPG17130.1"/>
    </source>
</evidence>
<dbReference type="EMBL" id="RCZM01000003">
    <property type="protein sequence ID" value="TPG17130.1"/>
    <property type="molecule type" value="Genomic_DNA"/>
</dbReference>
<proteinExistence type="predicted"/>
<gene>
    <name evidence="1" type="ORF">EAH86_10200</name>
</gene>